<name>A0A1A6BCU4_MYCGO</name>
<gene>
    <name evidence="1" type="ORF">A9W98_26915</name>
</gene>
<dbReference type="Pfam" id="PF26327">
    <property type="entry name" value="LpqS"/>
    <property type="match status" value="1"/>
</dbReference>
<dbReference type="EMBL" id="MAEM01000391">
    <property type="protein sequence ID" value="OBS00069.1"/>
    <property type="molecule type" value="Genomic_DNA"/>
</dbReference>
<proteinExistence type="predicted"/>
<protein>
    <submittedName>
        <fullName evidence="1">Uncharacterized protein</fullName>
    </submittedName>
</protein>
<evidence type="ECO:0000313" key="1">
    <source>
        <dbReference type="EMBL" id="OBS00069.1"/>
    </source>
</evidence>
<dbReference type="InterPro" id="IPR058714">
    <property type="entry name" value="LpqS"/>
</dbReference>
<dbReference type="OrthoDB" id="4625631at2"/>
<accession>A0A1A6BCU4</accession>
<organism evidence="1 2">
    <name type="scientific">Mycobacterium gordonae</name>
    <dbReference type="NCBI Taxonomy" id="1778"/>
    <lineage>
        <taxon>Bacteria</taxon>
        <taxon>Bacillati</taxon>
        <taxon>Actinomycetota</taxon>
        <taxon>Actinomycetes</taxon>
        <taxon>Mycobacteriales</taxon>
        <taxon>Mycobacteriaceae</taxon>
        <taxon>Mycobacterium</taxon>
    </lineage>
</organism>
<dbReference type="AlphaFoldDB" id="A0A1A6BCU4"/>
<sequence>MAVGVAMWVLVFGGHSALRSQVPASHPPHALVASFGSQFAVNVDHPHVSKGSPTLDHHEAFAVGVLPNSPGAAIAALGVVVAVAAGASPGWQQNILAGRGPPRGLRAVLTGQDLLIRLRLIRR</sequence>
<dbReference type="Proteomes" id="UP000093757">
    <property type="component" value="Unassembled WGS sequence"/>
</dbReference>
<comment type="caution">
    <text evidence="1">The sequence shown here is derived from an EMBL/GenBank/DDBJ whole genome shotgun (WGS) entry which is preliminary data.</text>
</comment>
<reference evidence="1 2" key="1">
    <citation type="submission" date="2016-06" db="EMBL/GenBank/DDBJ databases">
        <authorList>
            <person name="Kjaerup R.B."/>
            <person name="Dalgaard T.S."/>
            <person name="Juul-Madsen H.R."/>
        </authorList>
    </citation>
    <scope>NUCLEOTIDE SEQUENCE [LARGE SCALE GENOMIC DNA]</scope>
    <source>
        <strain evidence="1 2">1245752.6</strain>
    </source>
</reference>
<evidence type="ECO:0000313" key="2">
    <source>
        <dbReference type="Proteomes" id="UP000093757"/>
    </source>
</evidence>